<dbReference type="GeneTree" id="ENSGT00940000157059"/>
<sequence>MEPAWRQQGRGRGRGQDAAGERPRPQQKDRPGVSAGRGVMRIPGWRRSAGQNRVAYLTCPSSLLAVGEAVQSKFEEIRRSNQAAAKRLVESHVSSSSSDEENDDAGDRQRGKVLEFKDGGDASGLHRTNQYLSDLFQSGALTCLICIASVRRTQQVWSCSGCFTLFHLPCIQKWARDSVFLICSATDEDFGQKQHPWPW</sequence>
<dbReference type="SUPFAM" id="SSF57850">
    <property type="entry name" value="RING/U-box"/>
    <property type="match status" value="1"/>
</dbReference>
<accession>A0A3Q2EBW0</accession>
<proteinExistence type="predicted"/>
<dbReference type="GO" id="GO:0005634">
    <property type="term" value="C:nucleus"/>
    <property type="evidence" value="ECO:0007669"/>
    <property type="project" value="TreeGrafter"/>
</dbReference>
<evidence type="ECO:0000313" key="3">
    <source>
        <dbReference type="Proteomes" id="UP000265020"/>
    </source>
</evidence>
<dbReference type="InterPro" id="IPR013083">
    <property type="entry name" value="Znf_RING/FYVE/PHD"/>
</dbReference>
<protein>
    <submittedName>
        <fullName evidence="2">Nuclear transcription factor, X-box binding-like 1</fullName>
    </submittedName>
</protein>
<dbReference type="Proteomes" id="UP000265020">
    <property type="component" value="Unassembled WGS sequence"/>
</dbReference>
<reference evidence="2" key="2">
    <citation type="submission" date="2025-09" db="UniProtKB">
        <authorList>
            <consortium name="Ensembl"/>
        </authorList>
    </citation>
    <scope>IDENTIFICATION</scope>
</reference>
<name>A0A3Q2EBW0_CYPVA</name>
<keyword evidence="3" id="KW-1185">Reference proteome</keyword>
<feature type="region of interest" description="Disordered" evidence="1">
    <location>
        <begin position="88"/>
        <end position="111"/>
    </location>
</feature>
<dbReference type="CDD" id="cd16697">
    <property type="entry name" value="RING-CH-C4HC3_NFXL1"/>
    <property type="match status" value="1"/>
</dbReference>
<dbReference type="Gene3D" id="3.30.40.10">
    <property type="entry name" value="Zinc/RING finger domain, C3HC4 (zinc finger)"/>
    <property type="match status" value="1"/>
</dbReference>
<dbReference type="PANTHER" id="PTHR12360">
    <property type="entry name" value="NUCLEAR TRANSCRIPTION FACTOR, X-BOX BINDING 1 NFX1"/>
    <property type="match status" value="1"/>
</dbReference>
<dbReference type="GO" id="GO:0000977">
    <property type="term" value="F:RNA polymerase II transcription regulatory region sequence-specific DNA binding"/>
    <property type="evidence" value="ECO:0007669"/>
    <property type="project" value="TreeGrafter"/>
</dbReference>
<organism evidence="2 3">
    <name type="scientific">Cyprinodon variegatus</name>
    <name type="common">Sheepshead minnow</name>
    <dbReference type="NCBI Taxonomy" id="28743"/>
    <lineage>
        <taxon>Eukaryota</taxon>
        <taxon>Metazoa</taxon>
        <taxon>Chordata</taxon>
        <taxon>Craniata</taxon>
        <taxon>Vertebrata</taxon>
        <taxon>Euteleostomi</taxon>
        <taxon>Actinopterygii</taxon>
        <taxon>Neopterygii</taxon>
        <taxon>Teleostei</taxon>
        <taxon>Neoteleostei</taxon>
        <taxon>Acanthomorphata</taxon>
        <taxon>Ovalentaria</taxon>
        <taxon>Atherinomorphae</taxon>
        <taxon>Cyprinodontiformes</taxon>
        <taxon>Cyprinodontidae</taxon>
        <taxon>Cyprinodon</taxon>
    </lineage>
</organism>
<reference evidence="2" key="1">
    <citation type="submission" date="2025-08" db="UniProtKB">
        <authorList>
            <consortium name="Ensembl"/>
        </authorList>
    </citation>
    <scope>IDENTIFICATION</scope>
</reference>
<dbReference type="InterPro" id="IPR034078">
    <property type="entry name" value="NFX1_fam"/>
</dbReference>
<feature type="compositionally biased region" description="Basic and acidic residues" evidence="1">
    <location>
        <begin position="19"/>
        <end position="31"/>
    </location>
</feature>
<dbReference type="Ensembl" id="ENSCVAT00000023080.1">
    <property type="protein sequence ID" value="ENSCVAP00000029786.1"/>
    <property type="gene ID" value="ENSCVAG00000017893.1"/>
</dbReference>
<dbReference type="PANTHER" id="PTHR12360:SF1">
    <property type="entry name" value="NF-X1-TYPE ZINC FINGER PROTEIN NFXL1"/>
    <property type="match status" value="1"/>
</dbReference>
<evidence type="ECO:0000313" key="2">
    <source>
        <dbReference type="Ensembl" id="ENSCVAP00000029786.1"/>
    </source>
</evidence>
<feature type="region of interest" description="Disordered" evidence="1">
    <location>
        <begin position="1"/>
        <end position="45"/>
    </location>
</feature>
<dbReference type="AlphaFoldDB" id="A0A3Q2EBW0"/>
<dbReference type="GO" id="GO:0000981">
    <property type="term" value="F:DNA-binding transcription factor activity, RNA polymerase II-specific"/>
    <property type="evidence" value="ECO:0007669"/>
    <property type="project" value="TreeGrafter"/>
</dbReference>
<evidence type="ECO:0000256" key="1">
    <source>
        <dbReference type="SAM" id="MobiDB-lite"/>
    </source>
</evidence>